<gene>
    <name evidence="5" type="ORF">I583_03142</name>
    <name evidence="4" type="ORF">UAW_02176</name>
</gene>
<evidence type="ECO:0000313" key="4">
    <source>
        <dbReference type="EMBL" id="EOH95097.1"/>
    </source>
</evidence>
<evidence type="ECO:0000313" key="7">
    <source>
        <dbReference type="Proteomes" id="UP000014197"/>
    </source>
</evidence>
<dbReference type="PANTHER" id="PTHR30328">
    <property type="entry name" value="TRANSCRIPTIONAL REPRESSOR"/>
    <property type="match status" value="1"/>
</dbReference>
<feature type="domain" description="HTH tetR-type" evidence="3">
    <location>
        <begin position="8"/>
        <end position="68"/>
    </location>
</feature>
<reference evidence="4 6" key="1">
    <citation type="submission" date="2013-02" db="EMBL/GenBank/DDBJ databases">
        <title>The Genome Sequence of Enterococcus haemoperoxidus BAA-382.</title>
        <authorList>
            <consortium name="The Broad Institute Genome Sequencing Platform"/>
            <consortium name="The Broad Institute Genome Sequencing Center for Infectious Disease"/>
            <person name="Earl A.M."/>
            <person name="Gilmore M.S."/>
            <person name="Lebreton F."/>
            <person name="Walker B."/>
            <person name="Young S.K."/>
            <person name="Zeng Q."/>
            <person name="Gargeya S."/>
            <person name="Fitzgerald M."/>
            <person name="Haas B."/>
            <person name="Abouelleil A."/>
            <person name="Alvarado L."/>
            <person name="Arachchi H.M."/>
            <person name="Berlin A.M."/>
            <person name="Chapman S.B."/>
            <person name="Dewar J."/>
            <person name="Goldberg J."/>
            <person name="Griggs A."/>
            <person name="Gujja S."/>
            <person name="Hansen M."/>
            <person name="Howarth C."/>
            <person name="Imamovic A."/>
            <person name="Larimer J."/>
            <person name="McCowan C."/>
            <person name="Murphy C."/>
            <person name="Neiman D."/>
            <person name="Pearson M."/>
            <person name="Priest M."/>
            <person name="Roberts A."/>
            <person name="Saif S."/>
            <person name="Shea T."/>
            <person name="Sisk P."/>
            <person name="Sykes S."/>
            <person name="Wortman J."/>
            <person name="Nusbaum C."/>
            <person name="Birren B."/>
        </authorList>
    </citation>
    <scope>NUCLEOTIDE SEQUENCE [LARGE SCALE GENOMIC DNA]</scope>
    <source>
        <strain evidence="4 6">ATCC BAA-382</strain>
    </source>
</reference>
<dbReference type="InterPro" id="IPR009057">
    <property type="entry name" value="Homeodomain-like_sf"/>
</dbReference>
<dbReference type="EMBL" id="ASVY01000003">
    <property type="protein sequence ID" value="EOT60496.1"/>
    <property type="molecule type" value="Genomic_DNA"/>
</dbReference>
<dbReference type="STRING" id="155618.RV06_GL002450"/>
<reference evidence="5 7" key="2">
    <citation type="submission" date="2013-03" db="EMBL/GenBank/DDBJ databases">
        <title>The Genome Sequence of Enterococcus haemoperoxidus BAA-382 (PacBio/Illumina hybrid assembly).</title>
        <authorList>
            <consortium name="The Broad Institute Genomics Platform"/>
            <consortium name="The Broad Institute Genome Sequencing Center for Infectious Disease"/>
            <person name="Earl A."/>
            <person name="Russ C."/>
            <person name="Gilmore M."/>
            <person name="Surin D."/>
            <person name="Walker B."/>
            <person name="Young S."/>
            <person name="Zeng Q."/>
            <person name="Gargeya S."/>
            <person name="Fitzgerald M."/>
            <person name="Haas B."/>
            <person name="Abouelleil A."/>
            <person name="Allen A.W."/>
            <person name="Alvarado L."/>
            <person name="Arachchi H.M."/>
            <person name="Berlin A.M."/>
            <person name="Chapman S.B."/>
            <person name="Gainer-Dewar J."/>
            <person name="Goldberg J."/>
            <person name="Griggs A."/>
            <person name="Gujja S."/>
            <person name="Hansen M."/>
            <person name="Howarth C."/>
            <person name="Imamovic A."/>
            <person name="Ireland A."/>
            <person name="Larimer J."/>
            <person name="McCowan C."/>
            <person name="Murphy C."/>
            <person name="Pearson M."/>
            <person name="Poon T.W."/>
            <person name="Priest M."/>
            <person name="Roberts A."/>
            <person name="Saif S."/>
            <person name="Shea T."/>
            <person name="Sisk P."/>
            <person name="Sykes S."/>
            <person name="Wortman J."/>
            <person name="Nusbaum C."/>
            <person name="Birren B."/>
        </authorList>
    </citation>
    <scope>NUCLEOTIDE SEQUENCE [LARGE SCALE GENOMIC DNA]</scope>
    <source>
        <strain evidence="5 7">ATCC BAA-382</strain>
    </source>
</reference>
<accession>R2QF31</accession>
<organism evidence="4 6">
    <name type="scientific">Enterococcus haemoperoxidus ATCC BAA-382</name>
    <dbReference type="NCBI Taxonomy" id="1158608"/>
    <lineage>
        <taxon>Bacteria</taxon>
        <taxon>Bacillati</taxon>
        <taxon>Bacillota</taxon>
        <taxon>Bacilli</taxon>
        <taxon>Lactobacillales</taxon>
        <taxon>Enterococcaceae</taxon>
        <taxon>Enterococcus</taxon>
    </lineage>
</organism>
<dbReference type="PANTHER" id="PTHR30328:SF54">
    <property type="entry name" value="HTH-TYPE TRANSCRIPTIONAL REPRESSOR SCO4008"/>
    <property type="match status" value="1"/>
</dbReference>
<dbReference type="Pfam" id="PF00440">
    <property type="entry name" value="TetR_N"/>
    <property type="match status" value="1"/>
</dbReference>
<dbReference type="PROSITE" id="PS01081">
    <property type="entry name" value="HTH_TETR_1"/>
    <property type="match status" value="1"/>
</dbReference>
<comment type="caution">
    <text evidence="4">The sequence shown here is derived from an EMBL/GenBank/DDBJ whole genome shotgun (WGS) entry which is preliminary data.</text>
</comment>
<dbReference type="Proteomes" id="UP000013858">
    <property type="component" value="Unassembled WGS sequence"/>
</dbReference>
<dbReference type="OrthoDB" id="9780939at2"/>
<name>R2QF31_9ENTE</name>
<evidence type="ECO:0000259" key="3">
    <source>
        <dbReference type="PROSITE" id="PS50977"/>
    </source>
</evidence>
<dbReference type="InterPro" id="IPR036271">
    <property type="entry name" value="Tet_transcr_reg_TetR-rel_C_sf"/>
</dbReference>
<dbReference type="Gene3D" id="1.10.10.60">
    <property type="entry name" value="Homeodomain-like"/>
    <property type="match status" value="1"/>
</dbReference>
<feature type="DNA-binding region" description="H-T-H motif" evidence="2">
    <location>
        <begin position="31"/>
        <end position="50"/>
    </location>
</feature>
<dbReference type="Proteomes" id="UP000014197">
    <property type="component" value="Unassembled WGS sequence"/>
</dbReference>
<dbReference type="GO" id="GO:0003677">
    <property type="term" value="F:DNA binding"/>
    <property type="evidence" value="ECO:0007669"/>
    <property type="project" value="UniProtKB-UniRule"/>
</dbReference>
<evidence type="ECO:0000313" key="5">
    <source>
        <dbReference type="EMBL" id="EOT60496.1"/>
    </source>
</evidence>
<dbReference type="PRINTS" id="PR00455">
    <property type="entry name" value="HTHTETR"/>
</dbReference>
<dbReference type="AlphaFoldDB" id="R2QF31"/>
<protein>
    <recommendedName>
        <fullName evidence="3">HTH tetR-type domain-containing protein</fullName>
    </recommendedName>
</protein>
<dbReference type="RefSeq" id="WP_010762367.1">
    <property type="nucleotide sequence ID" value="NZ_KB946316.1"/>
</dbReference>
<dbReference type="EMBL" id="AJAR01000020">
    <property type="protein sequence ID" value="EOH95097.1"/>
    <property type="molecule type" value="Genomic_DNA"/>
</dbReference>
<dbReference type="SUPFAM" id="SSF46689">
    <property type="entry name" value="Homeodomain-like"/>
    <property type="match status" value="1"/>
</dbReference>
<dbReference type="InterPro" id="IPR050109">
    <property type="entry name" value="HTH-type_TetR-like_transc_reg"/>
</dbReference>
<dbReference type="Gene3D" id="1.10.357.10">
    <property type="entry name" value="Tetracycline Repressor, domain 2"/>
    <property type="match status" value="1"/>
</dbReference>
<evidence type="ECO:0000256" key="1">
    <source>
        <dbReference type="ARBA" id="ARBA00023125"/>
    </source>
</evidence>
<dbReference type="GO" id="GO:0006355">
    <property type="term" value="P:regulation of DNA-templated transcription"/>
    <property type="evidence" value="ECO:0007669"/>
    <property type="project" value="UniProtKB-ARBA"/>
</dbReference>
<evidence type="ECO:0000313" key="6">
    <source>
        <dbReference type="Proteomes" id="UP000013858"/>
    </source>
</evidence>
<dbReference type="SUPFAM" id="SSF48498">
    <property type="entry name" value="Tetracyclin repressor-like, C-terminal domain"/>
    <property type="match status" value="1"/>
</dbReference>
<dbReference type="PROSITE" id="PS50977">
    <property type="entry name" value="HTH_TETR_2"/>
    <property type="match status" value="1"/>
</dbReference>
<dbReference type="InterPro" id="IPR001647">
    <property type="entry name" value="HTH_TetR"/>
</dbReference>
<dbReference type="PATRIC" id="fig|1158608.3.peg.2141"/>
<keyword evidence="1 2" id="KW-0238">DNA-binding</keyword>
<keyword evidence="7" id="KW-1185">Reference proteome</keyword>
<sequence length="216" mass="24894">MNEVKIDQKKYDRILEAALSHFAKYGYQKSSTDQIANDAEVSKGLIFHYFGKKHVLYERTISAVVDFLTEQSKGLFTEKNPDLVEVIVVSIQHKMKLEQAYPKHLQLLKVAYTQKQLLPKGIQAKLTQYMDENTNITYPLLTRILGQLPIKKGIEKQNVVQLVLGVFNQISTESLQLLKADPEVTEVKQMDFLAERAEIYMRILQTGYLENKTEEK</sequence>
<dbReference type="eggNOG" id="COG1309">
    <property type="taxonomic scope" value="Bacteria"/>
</dbReference>
<proteinExistence type="predicted"/>
<dbReference type="InterPro" id="IPR023772">
    <property type="entry name" value="DNA-bd_HTH_TetR-type_CS"/>
</dbReference>
<evidence type="ECO:0000256" key="2">
    <source>
        <dbReference type="PROSITE-ProRule" id="PRU00335"/>
    </source>
</evidence>